<dbReference type="PANTHER" id="PTHR35321:SF1">
    <property type="entry name" value="OS02G0753200 PROTEIN"/>
    <property type="match status" value="1"/>
</dbReference>
<name>A0A1D3CWT4_9EIME</name>
<dbReference type="InterPro" id="IPR040306">
    <property type="entry name" value="Os02g0753200-like"/>
</dbReference>
<dbReference type="InParanoid" id="A0A1D3CWT4"/>
<feature type="compositionally biased region" description="Polar residues" evidence="1">
    <location>
        <begin position="38"/>
        <end position="62"/>
    </location>
</feature>
<comment type="caution">
    <text evidence="2">The sequence shown here is derived from an EMBL/GenBank/DDBJ whole genome shotgun (WGS) entry which is preliminary data.</text>
</comment>
<gene>
    <name evidence="2" type="ORF">cyc_05855</name>
</gene>
<dbReference type="AlphaFoldDB" id="A0A1D3CWT4"/>
<dbReference type="VEuPathDB" id="ToxoDB:LOC34622145"/>
<feature type="region of interest" description="Disordered" evidence="1">
    <location>
        <begin position="12"/>
        <end position="125"/>
    </location>
</feature>
<organism evidence="2 3">
    <name type="scientific">Cyclospora cayetanensis</name>
    <dbReference type="NCBI Taxonomy" id="88456"/>
    <lineage>
        <taxon>Eukaryota</taxon>
        <taxon>Sar</taxon>
        <taxon>Alveolata</taxon>
        <taxon>Apicomplexa</taxon>
        <taxon>Conoidasida</taxon>
        <taxon>Coccidia</taxon>
        <taxon>Eucoccidiorida</taxon>
        <taxon>Eimeriorina</taxon>
        <taxon>Eimeriidae</taxon>
        <taxon>Cyclospora</taxon>
    </lineage>
</organism>
<feature type="region of interest" description="Disordered" evidence="1">
    <location>
        <begin position="164"/>
        <end position="184"/>
    </location>
</feature>
<evidence type="ECO:0000313" key="3">
    <source>
        <dbReference type="Proteomes" id="UP000095192"/>
    </source>
</evidence>
<reference evidence="2 3" key="1">
    <citation type="journal article" date="2016" name="BMC Genomics">
        <title>Comparative genomics reveals Cyclospora cayetanensis possesses coccidia-like metabolism and invasion components but unique surface antigens.</title>
        <authorList>
            <person name="Liu S."/>
            <person name="Wang L."/>
            <person name="Zheng H."/>
            <person name="Xu Z."/>
            <person name="Roellig D.M."/>
            <person name="Li N."/>
            <person name="Frace M.A."/>
            <person name="Tang K."/>
            <person name="Arrowood M.J."/>
            <person name="Moss D.M."/>
            <person name="Zhang L."/>
            <person name="Feng Y."/>
            <person name="Xiao L."/>
        </authorList>
    </citation>
    <scope>NUCLEOTIDE SEQUENCE [LARGE SCALE GENOMIC DNA]</scope>
    <source>
        <strain evidence="2 3">CHN_HEN01</strain>
    </source>
</reference>
<feature type="compositionally biased region" description="Basic and acidic residues" evidence="1">
    <location>
        <begin position="225"/>
        <end position="249"/>
    </location>
</feature>
<feature type="compositionally biased region" description="Low complexity" evidence="1">
    <location>
        <begin position="18"/>
        <end position="27"/>
    </location>
</feature>
<dbReference type="Proteomes" id="UP000095192">
    <property type="component" value="Unassembled WGS sequence"/>
</dbReference>
<evidence type="ECO:0000313" key="2">
    <source>
        <dbReference type="EMBL" id="OEH75665.1"/>
    </source>
</evidence>
<proteinExistence type="predicted"/>
<feature type="region of interest" description="Disordered" evidence="1">
    <location>
        <begin position="211"/>
        <end position="275"/>
    </location>
</feature>
<protein>
    <submittedName>
        <fullName evidence="2">Uncharacterized protein</fullName>
    </submittedName>
</protein>
<dbReference type="EMBL" id="JROU02001672">
    <property type="protein sequence ID" value="OEH75665.1"/>
    <property type="molecule type" value="Genomic_DNA"/>
</dbReference>
<dbReference type="PANTHER" id="PTHR35321">
    <property type="entry name" value="OS02G0753200 PROTEIN"/>
    <property type="match status" value="1"/>
</dbReference>
<dbReference type="VEuPathDB" id="ToxoDB:cyc_05855"/>
<sequence length="275" mass="29659">MLQAEDLARIQRELDGLSSPASESSCSPVDIFKEPQEESLQGSSLRAASTDGEQMTNGNATARNAEGESGHGPFLSGDSAGDAAGAEDDEVFSIQDLLREKRRRLRRQPQQPHGKTEEAPVSLPAADIALNAAEQRVLQKQQQREKEAIERAARLVGDEVQHVAASGPVGGGSRMPKKKSQQGSLCAPVSAVYVGLPVGVGWHVPLVGVEGRGGYKPAAGEAEDEGGRKKEDPDGGRQKRALTIKEKERLKRKKGQSSHATWKPEAWMQLRQQFD</sequence>
<accession>A0A1D3CWT4</accession>
<keyword evidence="3" id="KW-1185">Reference proteome</keyword>
<evidence type="ECO:0000256" key="1">
    <source>
        <dbReference type="SAM" id="MobiDB-lite"/>
    </source>
</evidence>